<comment type="caution">
    <text evidence="1">The sequence shown here is derived from an EMBL/GenBank/DDBJ whole genome shotgun (WGS) entry which is preliminary data.</text>
</comment>
<dbReference type="Proteomes" id="UP000617743">
    <property type="component" value="Unassembled WGS sequence"/>
</dbReference>
<protein>
    <recommendedName>
        <fullName evidence="3">Lipoprotein</fullName>
    </recommendedName>
</protein>
<dbReference type="EMBL" id="BMWC01000009">
    <property type="protein sequence ID" value="GGX19004.1"/>
    <property type="molecule type" value="Genomic_DNA"/>
</dbReference>
<evidence type="ECO:0000313" key="1">
    <source>
        <dbReference type="EMBL" id="GGX19004.1"/>
    </source>
</evidence>
<evidence type="ECO:0008006" key="3">
    <source>
        <dbReference type="Google" id="ProtNLM"/>
    </source>
</evidence>
<gene>
    <name evidence="1" type="ORF">GCM10010383_56270</name>
</gene>
<proteinExistence type="predicted"/>
<name>A0ABQ2XJ09_9ACTN</name>
<evidence type="ECO:0000313" key="2">
    <source>
        <dbReference type="Proteomes" id="UP000617743"/>
    </source>
</evidence>
<organism evidence="1 2">
    <name type="scientific">Streptomyces lomondensis</name>
    <dbReference type="NCBI Taxonomy" id="68229"/>
    <lineage>
        <taxon>Bacteria</taxon>
        <taxon>Bacillati</taxon>
        <taxon>Actinomycetota</taxon>
        <taxon>Actinomycetes</taxon>
        <taxon>Kitasatosporales</taxon>
        <taxon>Streptomycetaceae</taxon>
        <taxon>Streptomyces</taxon>
    </lineage>
</organism>
<accession>A0ABQ2XJ09</accession>
<keyword evidence="2" id="KW-1185">Reference proteome</keyword>
<dbReference type="RefSeq" id="WP_190053080.1">
    <property type="nucleotide sequence ID" value="NZ_BMWC01000009.1"/>
</dbReference>
<reference evidence="2" key="1">
    <citation type="journal article" date="2019" name="Int. J. Syst. Evol. Microbiol.">
        <title>The Global Catalogue of Microorganisms (GCM) 10K type strain sequencing project: providing services to taxonomists for standard genome sequencing and annotation.</title>
        <authorList>
            <consortium name="The Broad Institute Genomics Platform"/>
            <consortium name="The Broad Institute Genome Sequencing Center for Infectious Disease"/>
            <person name="Wu L."/>
            <person name="Ma J."/>
        </authorList>
    </citation>
    <scope>NUCLEOTIDE SEQUENCE [LARGE SCALE GENOMIC DNA]</scope>
    <source>
        <strain evidence="2">JCM 4866</strain>
    </source>
</reference>
<sequence length="303" mass="33362">MLQLTVTGREDLGGRRPPRRLAVTTLLLPVVVALGTACSGAPADDPAPLPSAAPPHLLPPIYSAVYDTEEVGRQISAAQGQLIARCMKEAGFTYPAMDPAEVGAPDRPKPFGLESLEQPLATRESPASEKPGRVDKAYIRALYGDESDRITAKGATMQVSRPAHGCQTQADTRLLGEKKNLKRWSETRIKLYEAEVEAQSLVRQDPEFKSLNARWATCMKRAGFTFRDPLQVLEKLPAKAVFRTEPSARADLTCKDETDYLRSAYTGLARAQRHVLTESPELLTTWKSLLRRQSDAARQVLAR</sequence>